<dbReference type="Pfam" id="PF01694">
    <property type="entry name" value="Rhomboid"/>
    <property type="match status" value="1"/>
</dbReference>
<dbReference type="PANTHER" id="PTHR43731">
    <property type="entry name" value="RHOMBOID PROTEASE"/>
    <property type="match status" value="1"/>
</dbReference>
<reference evidence="9 10" key="1">
    <citation type="submission" date="2021-01" db="EMBL/GenBank/DDBJ databases">
        <title>WGS of actinomycetes isolated from Thailand.</title>
        <authorList>
            <person name="Thawai C."/>
        </authorList>
    </citation>
    <scope>NUCLEOTIDE SEQUENCE [LARGE SCALE GENOMIC DNA]</scope>
    <source>
        <strain evidence="9 10">LPG 2</strain>
    </source>
</reference>
<evidence type="ECO:0000259" key="8">
    <source>
        <dbReference type="Pfam" id="PF01694"/>
    </source>
</evidence>
<accession>A0ABS1M697</accession>
<protein>
    <submittedName>
        <fullName evidence="9">Rhomboid family intramembrane serine protease</fullName>
    </submittedName>
</protein>
<comment type="subcellular location">
    <subcellularLocation>
        <location evidence="1">Membrane</location>
        <topology evidence="1">Multi-pass membrane protein</topology>
    </subcellularLocation>
</comment>
<name>A0ABS1M697_9NOCA</name>
<feature type="transmembrane region" description="Helical" evidence="7">
    <location>
        <begin position="118"/>
        <end position="137"/>
    </location>
</feature>
<organism evidence="9 10">
    <name type="scientific">Nocardia acididurans</name>
    <dbReference type="NCBI Taxonomy" id="2802282"/>
    <lineage>
        <taxon>Bacteria</taxon>
        <taxon>Bacillati</taxon>
        <taxon>Actinomycetota</taxon>
        <taxon>Actinomycetes</taxon>
        <taxon>Mycobacteriales</taxon>
        <taxon>Nocardiaceae</taxon>
        <taxon>Nocardia</taxon>
    </lineage>
</organism>
<evidence type="ECO:0000256" key="6">
    <source>
        <dbReference type="ARBA" id="ARBA00023136"/>
    </source>
</evidence>
<dbReference type="InterPro" id="IPR035952">
    <property type="entry name" value="Rhomboid-like_sf"/>
</dbReference>
<dbReference type="GO" id="GO:0008233">
    <property type="term" value="F:peptidase activity"/>
    <property type="evidence" value="ECO:0007669"/>
    <property type="project" value="UniProtKB-KW"/>
</dbReference>
<dbReference type="InterPro" id="IPR050925">
    <property type="entry name" value="Rhomboid_protease_S54"/>
</dbReference>
<evidence type="ECO:0000256" key="2">
    <source>
        <dbReference type="ARBA" id="ARBA00009045"/>
    </source>
</evidence>
<evidence type="ECO:0000256" key="7">
    <source>
        <dbReference type="SAM" id="Phobius"/>
    </source>
</evidence>
<dbReference type="SUPFAM" id="SSF144091">
    <property type="entry name" value="Rhomboid-like"/>
    <property type="match status" value="1"/>
</dbReference>
<evidence type="ECO:0000256" key="5">
    <source>
        <dbReference type="ARBA" id="ARBA00022989"/>
    </source>
</evidence>
<evidence type="ECO:0000256" key="3">
    <source>
        <dbReference type="ARBA" id="ARBA00022692"/>
    </source>
</evidence>
<feature type="transmembrane region" description="Helical" evidence="7">
    <location>
        <begin position="193"/>
        <end position="210"/>
    </location>
</feature>
<keyword evidence="6 7" id="KW-0472">Membrane</keyword>
<keyword evidence="3 7" id="KW-0812">Transmembrane</keyword>
<evidence type="ECO:0000313" key="10">
    <source>
        <dbReference type="Proteomes" id="UP000602198"/>
    </source>
</evidence>
<sequence length="230" mass="24912">MHPRIAADLRQLPVTYALIAVNVLVYCVQLVYPPLVDLFATVGRGYLHDGSLYVYDGNSRPGYMPVGIAFGDWYRLLTGSFLHLAPGEGVGATHIASNMLWLWLFGRAIEPITGHVRMLLLYIGSALGGGLMVYWLAPDTPTVGASGAVYGLSAAFVILNLRNRNERVSAGALAGVFIVWLIISAYVTSWQAHLGGFLTGAVIAGIHLAVQPRTRVSGKDFTPPWHPDRI</sequence>
<dbReference type="Proteomes" id="UP000602198">
    <property type="component" value="Unassembled WGS sequence"/>
</dbReference>
<dbReference type="EMBL" id="JAERRJ010000006">
    <property type="protein sequence ID" value="MBL1076167.1"/>
    <property type="molecule type" value="Genomic_DNA"/>
</dbReference>
<proteinExistence type="inferred from homology"/>
<evidence type="ECO:0000256" key="1">
    <source>
        <dbReference type="ARBA" id="ARBA00004141"/>
    </source>
</evidence>
<feature type="transmembrane region" description="Helical" evidence="7">
    <location>
        <begin position="143"/>
        <end position="161"/>
    </location>
</feature>
<feature type="transmembrane region" description="Helical" evidence="7">
    <location>
        <begin position="168"/>
        <end position="187"/>
    </location>
</feature>
<dbReference type="PANTHER" id="PTHR43731:SF14">
    <property type="entry name" value="PRESENILIN-ASSOCIATED RHOMBOID-LIKE PROTEIN, MITOCHONDRIAL"/>
    <property type="match status" value="1"/>
</dbReference>
<dbReference type="Gene3D" id="1.20.1540.10">
    <property type="entry name" value="Rhomboid-like"/>
    <property type="match status" value="1"/>
</dbReference>
<feature type="transmembrane region" description="Helical" evidence="7">
    <location>
        <begin position="89"/>
        <end position="106"/>
    </location>
</feature>
<evidence type="ECO:0000313" key="9">
    <source>
        <dbReference type="EMBL" id="MBL1076167.1"/>
    </source>
</evidence>
<keyword evidence="4" id="KW-0378">Hydrolase</keyword>
<dbReference type="InterPro" id="IPR022764">
    <property type="entry name" value="Peptidase_S54_rhomboid_dom"/>
</dbReference>
<comment type="similarity">
    <text evidence="2">Belongs to the peptidase S54 family.</text>
</comment>
<keyword evidence="9" id="KW-0645">Protease</keyword>
<keyword evidence="10" id="KW-1185">Reference proteome</keyword>
<feature type="domain" description="Peptidase S54 rhomboid" evidence="8">
    <location>
        <begin position="72"/>
        <end position="206"/>
    </location>
</feature>
<evidence type="ECO:0000256" key="4">
    <source>
        <dbReference type="ARBA" id="ARBA00022801"/>
    </source>
</evidence>
<comment type="caution">
    <text evidence="9">The sequence shown here is derived from an EMBL/GenBank/DDBJ whole genome shotgun (WGS) entry which is preliminary data.</text>
</comment>
<dbReference type="GO" id="GO:0006508">
    <property type="term" value="P:proteolysis"/>
    <property type="evidence" value="ECO:0007669"/>
    <property type="project" value="UniProtKB-KW"/>
</dbReference>
<keyword evidence="5 7" id="KW-1133">Transmembrane helix</keyword>
<gene>
    <name evidence="9" type="ORF">JK358_17350</name>
</gene>
<feature type="transmembrane region" description="Helical" evidence="7">
    <location>
        <begin position="12"/>
        <end position="32"/>
    </location>
</feature>
<dbReference type="RefSeq" id="WP_201948729.1">
    <property type="nucleotide sequence ID" value="NZ_JAERRJ010000006.1"/>
</dbReference>